<dbReference type="Proteomes" id="UP000299102">
    <property type="component" value="Unassembled WGS sequence"/>
</dbReference>
<proteinExistence type="predicted"/>
<gene>
    <name evidence="1" type="ORF">EVAR_71512_1</name>
</gene>
<sequence>MLSLWDKLLLESKVGSNGVGALVELCLGFITGWDCIYAFCKKKLEYKFVMRIKNESLIGTVTRIDIETGTGSQSEMCWNQNWEKLRTEIGAEFTIVKTVLQAQHG</sequence>
<reference evidence="1 2" key="1">
    <citation type="journal article" date="2019" name="Commun. Biol.">
        <title>The bagworm genome reveals a unique fibroin gene that provides high tensile strength.</title>
        <authorList>
            <person name="Kono N."/>
            <person name="Nakamura H."/>
            <person name="Ohtoshi R."/>
            <person name="Tomita M."/>
            <person name="Numata K."/>
            <person name="Arakawa K."/>
        </authorList>
    </citation>
    <scope>NUCLEOTIDE SEQUENCE [LARGE SCALE GENOMIC DNA]</scope>
</reference>
<dbReference type="AlphaFoldDB" id="A0A4C2AAL6"/>
<keyword evidence="2" id="KW-1185">Reference proteome</keyword>
<organism evidence="1 2">
    <name type="scientific">Eumeta variegata</name>
    <name type="common">Bagworm moth</name>
    <name type="synonym">Eumeta japonica</name>
    <dbReference type="NCBI Taxonomy" id="151549"/>
    <lineage>
        <taxon>Eukaryota</taxon>
        <taxon>Metazoa</taxon>
        <taxon>Ecdysozoa</taxon>
        <taxon>Arthropoda</taxon>
        <taxon>Hexapoda</taxon>
        <taxon>Insecta</taxon>
        <taxon>Pterygota</taxon>
        <taxon>Neoptera</taxon>
        <taxon>Endopterygota</taxon>
        <taxon>Lepidoptera</taxon>
        <taxon>Glossata</taxon>
        <taxon>Ditrysia</taxon>
        <taxon>Tineoidea</taxon>
        <taxon>Psychidae</taxon>
        <taxon>Oiketicinae</taxon>
        <taxon>Eumeta</taxon>
    </lineage>
</organism>
<dbReference type="EMBL" id="BGZK01002888">
    <property type="protein sequence ID" value="GBP97178.1"/>
    <property type="molecule type" value="Genomic_DNA"/>
</dbReference>
<comment type="caution">
    <text evidence="1">The sequence shown here is derived from an EMBL/GenBank/DDBJ whole genome shotgun (WGS) entry which is preliminary data.</text>
</comment>
<protein>
    <submittedName>
        <fullName evidence="1">Uncharacterized protein</fullName>
    </submittedName>
</protein>
<name>A0A4C2AAL6_EUMVA</name>
<evidence type="ECO:0000313" key="1">
    <source>
        <dbReference type="EMBL" id="GBP97178.1"/>
    </source>
</evidence>
<accession>A0A4C2AAL6</accession>
<evidence type="ECO:0000313" key="2">
    <source>
        <dbReference type="Proteomes" id="UP000299102"/>
    </source>
</evidence>